<dbReference type="EC" id="1.16.3.2" evidence="9"/>
<dbReference type="PROSITE" id="PS50905">
    <property type="entry name" value="FERRITIN_LIKE"/>
    <property type="match status" value="1"/>
</dbReference>
<evidence type="ECO:0000256" key="9">
    <source>
        <dbReference type="RuleBase" id="RU361145"/>
    </source>
</evidence>
<dbReference type="PANTHER" id="PTHR11431:SF127">
    <property type="entry name" value="BACTERIAL NON-HEME FERRITIN"/>
    <property type="match status" value="1"/>
</dbReference>
<dbReference type="CDD" id="cd01055">
    <property type="entry name" value="Nonheme_Ferritin"/>
    <property type="match status" value="1"/>
</dbReference>
<dbReference type="AlphaFoldDB" id="A0A0R1MIA8"/>
<accession>A0A0R1MIA8</accession>
<dbReference type="Proteomes" id="UP000051621">
    <property type="component" value="Unassembled WGS sequence"/>
</dbReference>
<reference evidence="11 12" key="1">
    <citation type="journal article" date="2015" name="Genome Announc.">
        <title>Expanding the biotechnology potential of lactobacilli through comparative genomics of 213 strains and associated genera.</title>
        <authorList>
            <person name="Sun Z."/>
            <person name="Harris H.M."/>
            <person name="McCann A."/>
            <person name="Guo C."/>
            <person name="Argimon S."/>
            <person name="Zhang W."/>
            <person name="Yang X."/>
            <person name="Jeffery I.B."/>
            <person name="Cooney J.C."/>
            <person name="Kagawa T.F."/>
            <person name="Liu W."/>
            <person name="Song Y."/>
            <person name="Salvetti E."/>
            <person name="Wrobel A."/>
            <person name="Rasinkangas P."/>
            <person name="Parkhill J."/>
            <person name="Rea M.C."/>
            <person name="O'Sullivan O."/>
            <person name="Ritari J."/>
            <person name="Douillard F.P."/>
            <person name="Paul Ross R."/>
            <person name="Yang R."/>
            <person name="Briner A.E."/>
            <person name="Felis G.E."/>
            <person name="de Vos W.M."/>
            <person name="Barrangou R."/>
            <person name="Klaenhammer T.R."/>
            <person name="Caufield P.W."/>
            <person name="Cui Y."/>
            <person name="Zhang H."/>
            <person name="O'Toole P.W."/>
        </authorList>
    </citation>
    <scope>NUCLEOTIDE SEQUENCE [LARGE SCALE GENOMIC DNA]</scope>
    <source>
        <strain evidence="11 12">DSM 19910</strain>
    </source>
</reference>
<comment type="similarity">
    <text evidence="2 9">Belongs to the ferritin family. Prokaryotic subfamily.</text>
</comment>
<dbReference type="PANTHER" id="PTHR11431">
    <property type="entry name" value="FERRITIN"/>
    <property type="match status" value="1"/>
</dbReference>
<dbReference type="InterPro" id="IPR041719">
    <property type="entry name" value="Ferritin_prok"/>
</dbReference>
<keyword evidence="12" id="KW-1185">Reference proteome</keyword>
<organism evidence="11 12">
    <name type="scientific">Liquorilactobacillus capillatus DSM 19910</name>
    <dbReference type="NCBI Taxonomy" id="1423731"/>
    <lineage>
        <taxon>Bacteria</taxon>
        <taxon>Bacillati</taxon>
        <taxon>Bacillota</taxon>
        <taxon>Bacilli</taxon>
        <taxon>Lactobacillales</taxon>
        <taxon>Lactobacillaceae</taxon>
        <taxon>Liquorilactobacillus</taxon>
    </lineage>
</organism>
<dbReference type="Pfam" id="PF00210">
    <property type="entry name" value="Ferritin"/>
    <property type="match status" value="1"/>
</dbReference>
<feature type="binding site" evidence="8">
    <location>
        <position position="57"/>
    </location>
    <ligand>
        <name>Fe cation</name>
        <dbReference type="ChEBI" id="CHEBI:24875"/>
        <label>1</label>
    </ligand>
</feature>
<evidence type="ECO:0000256" key="6">
    <source>
        <dbReference type="ARBA" id="ARBA00023004"/>
    </source>
</evidence>
<feature type="binding site" evidence="8">
    <location>
        <position position="134"/>
    </location>
    <ligand>
        <name>Fe cation</name>
        <dbReference type="ChEBI" id="CHEBI:24875"/>
        <label>1</label>
    </ligand>
</feature>
<gene>
    <name evidence="11" type="ORF">FC81_GL001814</name>
</gene>
<feature type="domain" description="Ferritin-like diiron" evidence="10">
    <location>
        <begin position="7"/>
        <end position="152"/>
    </location>
</feature>
<evidence type="ECO:0000256" key="2">
    <source>
        <dbReference type="ARBA" id="ARBA00006950"/>
    </source>
</evidence>
<feature type="binding site" evidence="8">
    <location>
        <position position="101"/>
    </location>
    <ligand>
        <name>Fe cation</name>
        <dbReference type="ChEBI" id="CHEBI:24875"/>
        <label>1</label>
    </ligand>
</feature>
<keyword evidence="3 9" id="KW-0409">Iron storage</keyword>
<dbReference type="GO" id="GO:0006879">
    <property type="term" value="P:intracellular iron ion homeostasis"/>
    <property type="evidence" value="ECO:0007669"/>
    <property type="project" value="UniProtKB-KW"/>
</dbReference>
<dbReference type="EMBL" id="AZEF01000002">
    <property type="protein sequence ID" value="KRL03560.1"/>
    <property type="molecule type" value="Genomic_DNA"/>
</dbReference>
<evidence type="ECO:0000313" key="11">
    <source>
        <dbReference type="EMBL" id="KRL03560.1"/>
    </source>
</evidence>
<dbReference type="InterPro" id="IPR001519">
    <property type="entry name" value="Ferritin"/>
</dbReference>
<evidence type="ECO:0000256" key="7">
    <source>
        <dbReference type="ARBA" id="ARBA00048035"/>
    </source>
</evidence>
<dbReference type="InterPro" id="IPR009078">
    <property type="entry name" value="Ferritin-like_SF"/>
</dbReference>
<keyword evidence="9" id="KW-0963">Cytoplasm</keyword>
<comment type="subcellular location">
    <subcellularLocation>
        <location evidence="9">Cytoplasm</location>
    </subcellularLocation>
</comment>
<evidence type="ECO:0000256" key="4">
    <source>
        <dbReference type="ARBA" id="ARBA00022723"/>
    </source>
</evidence>
<dbReference type="SUPFAM" id="SSF47240">
    <property type="entry name" value="Ferritin-like"/>
    <property type="match status" value="1"/>
</dbReference>
<evidence type="ECO:0000256" key="5">
    <source>
        <dbReference type="ARBA" id="ARBA00023002"/>
    </source>
</evidence>
<dbReference type="InterPro" id="IPR008331">
    <property type="entry name" value="Ferritin_DPS_dom"/>
</dbReference>
<protein>
    <recommendedName>
        <fullName evidence="9">Ferritin</fullName>
        <ecNumber evidence="9">1.16.3.2</ecNumber>
    </recommendedName>
</protein>
<keyword evidence="4 8" id="KW-0479">Metal-binding</keyword>
<evidence type="ECO:0000313" key="12">
    <source>
        <dbReference type="Proteomes" id="UP000051621"/>
    </source>
</evidence>
<dbReference type="GO" id="GO:0004322">
    <property type="term" value="F:ferroxidase activity"/>
    <property type="evidence" value="ECO:0007669"/>
    <property type="project" value="TreeGrafter"/>
</dbReference>
<feature type="binding site" evidence="8">
    <location>
        <position position="60"/>
    </location>
    <ligand>
        <name>Fe cation</name>
        <dbReference type="ChEBI" id="CHEBI:24875"/>
        <label>1</label>
    </ligand>
</feature>
<dbReference type="InterPro" id="IPR012347">
    <property type="entry name" value="Ferritin-like"/>
</dbReference>
<dbReference type="GO" id="GO:0008199">
    <property type="term" value="F:ferric iron binding"/>
    <property type="evidence" value="ECO:0007669"/>
    <property type="project" value="InterPro"/>
</dbReference>
<dbReference type="OrthoDB" id="9801481at2"/>
<comment type="function">
    <text evidence="1 9">Iron-storage protein.</text>
</comment>
<dbReference type="STRING" id="1423731.FC81_GL001814"/>
<dbReference type="PATRIC" id="fig|1423731.3.peg.1863"/>
<keyword evidence="5" id="KW-0560">Oxidoreductase</keyword>
<keyword evidence="6 8" id="KW-0408">Iron</keyword>
<evidence type="ECO:0000259" key="10">
    <source>
        <dbReference type="PROSITE" id="PS50905"/>
    </source>
</evidence>
<dbReference type="GO" id="GO:0006826">
    <property type="term" value="P:iron ion transport"/>
    <property type="evidence" value="ECO:0007669"/>
    <property type="project" value="InterPro"/>
</dbReference>
<evidence type="ECO:0000256" key="3">
    <source>
        <dbReference type="ARBA" id="ARBA00022434"/>
    </source>
</evidence>
<dbReference type="InterPro" id="IPR009040">
    <property type="entry name" value="Ferritin-like_diiron"/>
</dbReference>
<dbReference type="Gene3D" id="1.20.1260.10">
    <property type="match status" value="1"/>
</dbReference>
<comment type="catalytic activity">
    <reaction evidence="7 9">
        <text>4 Fe(2+) + O2 + 6 H2O = 4 iron(III) oxide-hydroxide + 12 H(+)</text>
        <dbReference type="Rhea" id="RHEA:11972"/>
        <dbReference type="ChEBI" id="CHEBI:15377"/>
        <dbReference type="ChEBI" id="CHEBI:15378"/>
        <dbReference type="ChEBI" id="CHEBI:15379"/>
        <dbReference type="ChEBI" id="CHEBI:29033"/>
        <dbReference type="ChEBI" id="CHEBI:78619"/>
        <dbReference type="EC" id="1.16.3.2"/>
    </reaction>
</comment>
<sequence length="172" mass="20367">MTAERWIIMEEKIYTLLNEQVNKEFQSAYVYLDFYNFFEEKSLDGFSKWYKDQANEEISHAWRFINYLHDMDQQVKLTPIEHKSQKYSSVKEVLEGGLHHEQYISGCIRDIYSQANETKDFETMNFLNYFLSEQIEEEVNARNLIAKYDFVGESGVLGMNGILQNSSDHQAQ</sequence>
<evidence type="ECO:0000256" key="1">
    <source>
        <dbReference type="ARBA" id="ARBA00002485"/>
    </source>
</evidence>
<name>A0A0R1MIA8_9LACO</name>
<dbReference type="GO" id="GO:0008198">
    <property type="term" value="F:ferrous iron binding"/>
    <property type="evidence" value="ECO:0007669"/>
    <property type="project" value="TreeGrafter"/>
</dbReference>
<comment type="caution">
    <text evidence="11">The sequence shown here is derived from an EMBL/GenBank/DDBJ whole genome shotgun (WGS) entry which is preliminary data.</text>
</comment>
<proteinExistence type="inferred from homology"/>
<evidence type="ECO:0000256" key="8">
    <source>
        <dbReference type="PIRSR" id="PIRSR601519-1"/>
    </source>
</evidence>
<dbReference type="GO" id="GO:0005829">
    <property type="term" value="C:cytosol"/>
    <property type="evidence" value="ECO:0007669"/>
    <property type="project" value="TreeGrafter"/>
</dbReference>
<feature type="binding site" evidence="8">
    <location>
        <position position="24"/>
    </location>
    <ligand>
        <name>Fe cation</name>
        <dbReference type="ChEBI" id="CHEBI:24875"/>
        <label>1</label>
    </ligand>
</feature>